<evidence type="ECO:0000313" key="10">
    <source>
        <dbReference type="EMBL" id="MRN51506.1"/>
    </source>
</evidence>
<dbReference type="AlphaFoldDB" id="A0A7X2H0U7"/>
<feature type="domain" description="HAMP" evidence="9">
    <location>
        <begin position="212"/>
        <end position="264"/>
    </location>
</feature>
<keyword evidence="11" id="KW-1185">Reference proteome</keyword>
<evidence type="ECO:0000256" key="4">
    <source>
        <dbReference type="ARBA" id="ARBA00023224"/>
    </source>
</evidence>
<dbReference type="Gene3D" id="6.10.340.10">
    <property type="match status" value="1"/>
</dbReference>
<organism evidence="10 11">
    <name type="scientific">Paenibacillus monticola</name>
    <dbReference type="NCBI Taxonomy" id="2666075"/>
    <lineage>
        <taxon>Bacteria</taxon>
        <taxon>Bacillati</taxon>
        <taxon>Bacillota</taxon>
        <taxon>Bacilli</taxon>
        <taxon>Bacillales</taxon>
        <taxon>Paenibacillaceae</taxon>
        <taxon>Paenibacillus</taxon>
    </lineage>
</organism>
<dbReference type="Proteomes" id="UP000463051">
    <property type="component" value="Unassembled WGS sequence"/>
</dbReference>
<dbReference type="PANTHER" id="PTHR32089">
    <property type="entry name" value="METHYL-ACCEPTING CHEMOTAXIS PROTEIN MCPB"/>
    <property type="match status" value="1"/>
</dbReference>
<dbReference type="EMBL" id="WJXB01000001">
    <property type="protein sequence ID" value="MRN51506.1"/>
    <property type="molecule type" value="Genomic_DNA"/>
</dbReference>
<dbReference type="InterPro" id="IPR004090">
    <property type="entry name" value="Chemotax_Me-accpt_rcpt"/>
</dbReference>
<dbReference type="SMART" id="SM00304">
    <property type="entry name" value="HAMP"/>
    <property type="match status" value="1"/>
</dbReference>
<gene>
    <name evidence="10" type="ORF">GJB61_00595</name>
</gene>
<dbReference type="GO" id="GO:0004888">
    <property type="term" value="F:transmembrane signaling receptor activity"/>
    <property type="evidence" value="ECO:0007669"/>
    <property type="project" value="InterPro"/>
</dbReference>
<keyword evidence="7" id="KW-0812">Transmembrane</keyword>
<evidence type="ECO:0000256" key="1">
    <source>
        <dbReference type="ARBA" id="ARBA00004236"/>
    </source>
</evidence>
<dbReference type="Pfam" id="PF00015">
    <property type="entry name" value="MCPsignal"/>
    <property type="match status" value="1"/>
</dbReference>
<name>A0A7X2H0U7_9BACL</name>
<proteinExistence type="inferred from homology"/>
<dbReference type="GO" id="GO:0005886">
    <property type="term" value="C:plasma membrane"/>
    <property type="evidence" value="ECO:0007669"/>
    <property type="project" value="UniProtKB-SubCell"/>
</dbReference>
<comment type="caution">
    <text evidence="10">The sequence shown here is derived from an EMBL/GenBank/DDBJ whole genome shotgun (WGS) entry which is preliminary data.</text>
</comment>
<keyword evidence="7" id="KW-1133">Transmembrane helix</keyword>
<reference evidence="10 11" key="1">
    <citation type="submission" date="2019-11" db="EMBL/GenBank/DDBJ databases">
        <title>Paenibacillus monticola sp. nov., a novel PGPR strain isolated from mountain sample in China.</title>
        <authorList>
            <person name="Zhao Q."/>
            <person name="Li H.-P."/>
            <person name="Zhang J.-L."/>
        </authorList>
    </citation>
    <scope>NUCLEOTIDE SEQUENCE [LARGE SCALE GENOMIC DNA]</scope>
    <source>
        <strain evidence="10 11">LC-T2</strain>
    </source>
</reference>
<dbReference type="InterPro" id="IPR004089">
    <property type="entry name" value="MCPsignal_dom"/>
</dbReference>
<feature type="domain" description="Methyl-accepting transducer" evidence="8">
    <location>
        <begin position="283"/>
        <end position="519"/>
    </location>
</feature>
<dbReference type="Gene3D" id="1.10.287.950">
    <property type="entry name" value="Methyl-accepting chemotaxis protein"/>
    <property type="match status" value="1"/>
</dbReference>
<feature type="transmembrane region" description="Helical" evidence="7">
    <location>
        <begin position="193"/>
        <end position="215"/>
    </location>
</feature>
<dbReference type="SUPFAM" id="SSF58104">
    <property type="entry name" value="Methyl-accepting chemotaxis protein (MCP) signaling domain"/>
    <property type="match status" value="1"/>
</dbReference>
<dbReference type="InterPro" id="IPR003660">
    <property type="entry name" value="HAMP_dom"/>
</dbReference>
<dbReference type="Pfam" id="PF12729">
    <property type="entry name" value="4HB_MCP_1"/>
    <property type="match status" value="1"/>
</dbReference>
<evidence type="ECO:0000259" key="9">
    <source>
        <dbReference type="PROSITE" id="PS50885"/>
    </source>
</evidence>
<feature type="transmembrane region" description="Helical" evidence="7">
    <location>
        <begin position="12"/>
        <end position="31"/>
    </location>
</feature>
<protein>
    <submittedName>
        <fullName evidence="10">HAMP domain-containing protein</fullName>
    </submittedName>
</protein>
<dbReference type="SMART" id="SM00283">
    <property type="entry name" value="MA"/>
    <property type="match status" value="1"/>
</dbReference>
<dbReference type="PANTHER" id="PTHR32089:SF112">
    <property type="entry name" value="LYSOZYME-LIKE PROTEIN-RELATED"/>
    <property type="match status" value="1"/>
</dbReference>
<dbReference type="PROSITE" id="PS50111">
    <property type="entry name" value="CHEMOTAXIS_TRANSDUC_2"/>
    <property type="match status" value="1"/>
</dbReference>
<dbReference type="CDD" id="cd06225">
    <property type="entry name" value="HAMP"/>
    <property type="match status" value="1"/>
</dbReference>
<evidence type="ECO:0000259" key="8">
    <source>
        <dbReference type="PROSITE" id="PS50111"/>
    </source>
</evidence>
<dbReference type="InterPro" id="IPR024478">
    <property type="entry name" value="HlyB_4HB_MCP"/>
</dbReference>
<dbReference type="CDD" id="cd11386">
    <property type="entry name" value="MCP_signal"/>
    <property type="match status" value="1"/>
</dbReference>
<evidence type="ECO:0000256" key="6">
    <source>
        <dbReference type="PROSITE-ProRule" id="PRU00284"/>
    </source>
</evidence>
<keyword evidence="3 7" id="KW-0472">Membrane</keyword>
<evidence type="ECO:0000313" key="11">
    <source>
        <dbReference type="Proteomes" id="UP000463051"/>
    </source>
</evidence>
<dbReference type="GO" id="GO:0006935">
    <property type="term" value="P:chemotaxis"/>
    <property type="evidence" value="ECO:0007669"/>
    <property type="project" value="InterPro"/>
</dbReference>
<dbReference type="RefSeq" id="WP_154116129.1">
    <property type="nucleotide sequence ID" value="NZ_WJXB01000001.1"/>
</dbReference>
<comment type="subcellular location">
    <subcellularLocation>
        <location evidence="1">Cell membrane</location>
    </subcellularLocation>
</comment>
<evidence type="ECO:0000256" key="7">
    <source>
        <dbReference type="SAM" id="Phobius"/>
    </source>
</evidence>
<evidence type="ECO:0000256" key="2">
    <source>
        <dbReference type="ARBA" id="ARBA00022475"/>
    </source>
</evidence>
<evidence type="ECO:0000256" key="5">
    <source>
        <dbReference type="ARBA" id="ARBA00029447"/>
    </source>
</evidence>
<evidence type="ECO:0000256" key="3">
    <source>
        <dbReference type="ARBA" id="ARBA00023136"/>
    </source>
</evidence>
<sequence>MRNLQVKYKMALLMVVVIIMLFAIGITGIVTTDKMAGRSTDTYNENLLPISYITQIRGNNRAIESFLLENLLSTDDTRNKKLTNSIEQNIQKNDDLLSKLKLIYFNDNTVTDKVNEYISLLSNYRAQRDNIIQLGDNNMDTEGYDLFSGSEFSSSREKMVTLLDDTAELLLKDAAVHNKDTVASADKYKMLNIIFITVVWIICVLISVVITRLITKPLKELQGLMKRAEEGDLTATVVYDSNDEIGLINRSFNSMLGSLRTMMQGVTESVEMLSASAEEMSASAVQTSLASKVIAETSGEIADGFDEQMGSINRTSQSVQAMAEDISAVKRSSNEMSDLMAIAAGSTDRGADAVHQIIIQMKEIDTSVTESQEIVSNLGRLSQEINTIITTINGIATQTNLLSLNASIEAARAGEHGEGFAVVADEIRKLAEATGVSSLQITDIITHIQQQTGSAVESMVMGSRLVSHGVVQSELVSQAFVEIQNSIKDSTRQTEEIRAAMGHISKESQGVAEAMDQVQAISNKGAEDIQDTSTASEEQLTAMGEMLASAQYLATLAEDLQKSLSRFRL</sequence>
<keyword evidence="4 6" id="KW-0807">Transducer</keyword>
<dbReference type="PRINTS" id="PR00260">
    <property type="entry name" value="CHEMTRNSDUCR"/>
</dbReference>
<dbReference type="GO" id="GO:0007165">
    <property type="term" value="P:signal transduction"/>
    <property type="evidence" value="ECO:0007669"/>
    <property type="project" value="UniProtKB-KW"/>
</dbReference>
<keyword evidence="2" id="KW-1003">Cell membrane</keyword>
<dbReference type="Pfam" id="PF00672">
    <property type="entry name" value="HAMP"/>
    <property type="match status" value="1"/>
</dbReference>
<accession>A0A7X2H0U7</accession>
<dbReference type="PROSITE" id="PS50885">
    <property type="entry name" value="HAMP"/>
    <property type="match status" value="1"/>
</dbReference>
<comment type="similarity">
    <text evidence="5">Belongs to the methyl-accepting chemotaxis (MCP) protein family.</text>
</comment>